<sequence>MRKLLVMLLFNICGVCAAQETCSLTSLQENLDIAAAVSPDKSTAYLVQSVDPKKIISIELRVPCSEADLLKLGFQIRQNIRYSASQSTAGGFEEVALYQREQFALRCYFEYALDKPGRNAKVLWSRSACQQIVPIRLVAK</sequence>
<name>A0A6L5QLR9_9BURK</name>
<dbReference type="RefSeq" id="WP_154366009.1">
    <property type="nucleotide sequence ID" value="NZ_WKJM01000016.1"/>
</dbReference>
<reference evidence="2 3" key="1">
    <citation type="submission" date="2019-11" db="EMBL/GenBank/DDBJ databases">
        <title>Novel species isolated from a subtropical stream in China.</title>
        <authorList>
            <person name="Lu H."/>
        </authorList>
    </citation>
    <scope>NUCLEOTIDE SEQUENCE [LARGE SCALE GENOMIC DNA]</scope>
    <source>
        <strain evidence="2 3">FT25W</strain>
    </source>
</reference>
<evidence type="ECO:0000313" key="3">
    <source>
        <dbReference type="Proteomes" id="UP000481037"/>
    </source>
</evidence>
<feature type="chain" id="PRO_5026863878" evidence="1">
    <location>
        <begin position="19"/>
        <end position="140"/>
    </location>
</feature>
<dbReference type="Proteomes" id="UP000481037">
    <property type="component" value="Unassembled WGS sequence"/>
</dbReference>
<evidence type="ECO:0000313" key="2">
    <source>
        <dbReference type="EMBL" id="MRX09891.1"/>
    </source>
</evidence>
<proteinExistence type="predicted"/>
<feature type="signal peptide" evidence="1">
    <location>
        <begin position="1"/>
        <end position="18"/>
    </location>
</feature>
<protein>
    <submittedName>
        <fullName evidence="2">Uncharacterized protein</fullName>
    </submittedName>
</protein>
<keyword evidence="1" id="KW-0732">Signal</keyword>
<comment type="caution">
    <text evidence="2">The sequence shown here is derived from an EMBL/GenBank/DDBJ whole genome shotgun (WGS) entry which is preliminary data.</text>
</comment>
<organism evidence="2 3">
    <name type="scientific">Duganella alba</name>
    <dbReference type="NCBI Taxonomy" id="2666081"/>
    <lineage>
        <taxon>Bacteria</taxon>
        <taxon>Pseudomonadati</taxon>
        <taxon>Pseudomonadota</taxon>
        <taxon>Betaproteobacteria</taxon>
        <taxon>Burkholderiales</taxon>
        <taxon>Oxalobacteraceae</taxon>
        <taxon>Telluria group</taxon>
        <taxon>Duganella</taxon>
    </lineage>
</organism>
<dbReference type="EMBL" id="WKJM01000016">
    <property type="protein sequence ID" value="MRX09891.1"/>
    <property type="molecule type" value="Genomic_DNA"/>
</dbReference>
<dbReference type="AlphaFoldDB" id="A0A6L5QLR9"/>
<accession>A0A6L5QLR9</accession>
<gene>
    <name evidence="2" type="ORF">GJ697_18800</name>
</gene>
<evidence type="ECO:0000256" key="1">
    <source>
        <dbReference type="SAM" id="SignalP"/>
    </source>
</evidence>
<keyword evidence="3" id="KW-1185">Reference proteome</keyword>